<keyword evidence="2" id="KW-1185">Reference proteome</keyword>
<evidence type="ECO:0000313" key="2">
    <source>
        <dbReference type="Proteomes" id="UP001589810"/>
    </source>
</evidence>
<sequence length="403" mass="44454">MTDKGDAVRTVMSEDVWVHYGQFYVHSNDDWPGLGECFGGQRNGLCGGAVPVHLLLITGSHTGYVGLTVELHEHAPVLDETWEEIVEVSFRPLGDTHLLGWGGEWTSELALADVDHRVRYCGTRLDDGHEQDGRDEDEPELDRYLLQFWPSPPAPDEVVKQSSEYAAYWHGVARDQPAPPTPEERAEAERLARLEQERVAEEMRLRAEAHVWGGRLPDGPLRQMDGNARALATLDRRLADALAETGADTQRAVAHWAARRVYVEAQLADVEWIAPALAALDQGEPLPAPFDDRWRVSDLVLSDDRVPHTVVTSLDGSSDNFHQQSVALPAVFAAGNSDPLRAALEALFSAAHGFGRDRLPVLFAEARQAFPALARYGDRVETLDYPLLPEISPLGIVVPPGVD</sequence>
<dbReference type="EMBL" id="JBHLUD010000003">
    <property type="protein sequence ID" value="MFC0542197.1"/>
    <property type="molecule type" value="Genomic_DNA"/>
</dbReference>
<dbReference type="RefSeq" id="WP_273943001.1">
    <property type="nucleotide sequence ID" value="NZ_CP097263.1"/>
</dbReference>
<proteinExistence type="predicted"/>
<organism evidence="1 2">
    <name type="scientific">Kutzneria chonburiensis</name>
    <dbReference type="NCBI Taxonomy" id="1483604"/>
    <lineage>
        <taxon>Bacteria</taxon>
        <taxon>Bacillati</taxon>
        <taxon>Actinomycetota</taxon>
        <taxon>Actinomycetes</taxon>
        <taxon>Pseudonocardiales</taxon>
        <taxon>Pseudonocardiaceae</taxon>
        <taxon>Kutzneria</taxon>
    </lineage>
</organism>
<protein>
    <submittedName>
        <fullName evidence="1">Uncharacterized protein</fullName>
    </submittedName>
</protein>
<accession>A0ABV6MPQ9</accession>
<gene>
    <name evidence="1" type="ORF">ACFFH7_11940</name>
</gene>
<evidence type="ECO:0000313" key="1">
    <source>
        <dbReference type="EMBL" id="MFC0542197.1"/>
    </source>
</evidence>
<dbReference type="Proteomes" id="UP001589810">
    <property type="component" value="Unassembled WGS sequence"/>
</dbReference>
<name>A0ABV6MPQ9_9PSEU</name>
<comment type="caution">
    <text evidence="1">The sequence shown here is derived from an EMBL/GenBank/DDBJ whole genome shotgun (WGS) entry which is preliminary data.</text>
</comment>
<reference evidence="1 2" key="1">
    <citation type="submission" date="2024-09" db="EMBL/GenBank/DDBJ databases">
        <authorList>
            <person name="Sun Q."/>
            <person name="Mori K."/>
        </authorList>
    </citation>
    <scope>NUCLEOTIDE SEQUENCE [LARGE SCALE GENOMIC DNA]</scope>
    <source>
        <strain evidence="1 2">TBRC 1432</strain>
    </source>
</reference>